<dbReference type="SMART" id="SM00304">
    <property type="entry name" value="HAMP"/>
    <property type="match status" value="1"/>
</dbReference>
<dbReference type="GO" id="GO:0005886">
    <property type="term" value="C:plasma membrane"/>
    <property type="evidence" value="ECO:0007669"/>
    <property type="project" value="UniProtKB-SubCell"/>
</dbReference>
<dbReference type="GO" id="GO:0007165">
    <property type="term" value="P:signal transduction"/>
    <property type="evidence" value="ECO:0007669"/>
    <property type="project" value="UniProtKB-KW"/>
</dbReference>
<dbReference type="CDD" id="cd06225">
    <property type="entry name" value="HAMP"/>
    <property type="match status" value="1"/>
</dbReference>
<reference evidence="13 15" key="1">
    <citation type="submission" date="2014-04" db="EMBL/GenBank/DDBJ databases">
        <authorList>
            <person name="Bishop-Lilly K.A."/>
            <person name="Broomall S.M."/>
            <person name="Chain P.S."/>
            <person name="Chertkov O."/>
            <person name="Coyne S.R."/>
            <person name="Daligault H.E."/>
            <person name="Davenport K.W."/>
            <person name="Erkkila T."/>
            <person name="Frey K.G."/>
            <person name="Gibbons H.S."/>
            <person name="Gu W."/>
            <person name="Jaissle J."/>
            <person name="Johnson S.L."/>
            <person name="Koroleva G.I."/>
            <person name="Ladner J.T."/>
            <person name="Lo C.-C."/>
            <person name="Minogue T.D."/>
            <person name="Munk C."/>
            <person name="Palacios G.F."/>
            <person name="Redden C.L."/>
            <person name="Rosenzweig C.N."/>
            <person name="Scholz M.B."/>
            <person name="Teshima H."/>
            <person name="Xu Y."/>
        </authorList>
    </citation>
    <scope>NUCLEOTIDE SEQUENCE [LARGE SCALE GENOMIC DNA]</scope>
    <source>
        <strain evidence="13 15">8244</strain>
    </source>
</reference>
<feature type="domain" description="Methyl-accepting transducer" evidence="11">
    <location>
        <begin position="386"/>
        <end position="622"/>
    </location>
</feature>
<reference evidence="14 16" key="2">
    <citation type="submission" date="2019-11" db="EMBL/GenBank/DDBJ databases">
        <title>Draft genome sequences of five Paenibacillus species of dairy origin.</title>
        <authorList>
            <person name="Olajide A.M."/>
            <person name="Chen S."/>
            <person name="Lapointe G."/>
        </authorList>
    </citation>
    <scope>NUCLEOTIDE SEQUENCE [LARGE SCALE GENOMIC DNA]</scope>
    <source>
        <strain evidence="14 16">3CT49</strain>
    </source>
</reference>
<dbReference type="CDD" id="cd12912">
    <property type="entry name" value="PDC2_MCP_like"/>
    <property type="match status" value="1"/>
</dbReference>
<dbReference type="Pfam" id="PF00672">
    <property type="entry name" value="HAMP"/>
    <property type="match status" value="1"/>
</dbReference>
<comment type="similarity">
    <text evidence="8">Belongs to the methyl-accepting chemotaxis (MCP) protein family.</text>
</comment>
<dbReference type="Gene3D" id="1.10.287.950">
    <property type="entry name" value="Methyl-accepting chemotaxis protein"/>
    <property type="match status" value="1"/>
</dbReference>
<dbReference type="PROSITE" id="PS50885">
    <property type="entry name" value="HAMP"/>
    <property type="match status" value="1"/>
</dbReference>
<evidence type="ECO:0000313" key="13">
    <source>
        <dbReference type="EMBL" id="KFM93432.1"/>
    </source>
</evidence>
<dbReference type="PANTHER" id="PTHR32089:SF112">
    <property type="entry name" value="LYSOZYME-LIKE PROTEIN-RELATED"/>
    <property type="match status" value="1"/>
</dbReference>
<dbReference type="CDD" id="cd11386">
    <property type="entry name" value="MCP_signal"/>
    <property type="match status" value="1"/>
</dbReference>
<dbReference type="SUPFAM" id="SSF58104">
    <property type="entry name" value="Methyl-accepting chemotaxis protein (MCP) signaling domain"/>
    <property type="match status" value="1"/>
</dbReference>
<dbReference type="STRING" id="44252.DJ90_4852"/>
<gene>
    <name evidence="13" type="ORF">DJ90_4852</name>
    <name evidence="14" type="ORF">GNQ08_07420</name>
</gene>
<evidence type="ECO:0000256" key="7">
    <source>
        <dbReference type="ARBA" id="ARBA00023224"/>
    </source>
</evidence>
<dbReference type="Gene3D" id="6.10.340.10">
    <property type="match status" value="1"/>
</dbReference>
<keyword evidence="15" id="KW-1185">Reference proteome</keyword>
<dbReference type="RefSeq" id="WP_036627068.1">
    <property type="nucleotide sequence ID" value="NZ_BGML01000020.1"/>
</dbReference>
<feature type="transmembrane region" description="Helical" evidence="10">
    <location>
        <begin position="294"/>
        <end position="318"/>
    </location>
</feature>
<keyword evidence="6 10" id="KW-0472">Membrane</keyword>
<dbReference type="InterPro" id="IPR003660">
    <property type="entry name" value="HAMP_dom"/>
</dbReference>
<dbReference type="CDD" id="cd18773">
    <property type="entry name" value="PDC1_HK_sensor"/>
    <property type="match status" value="1"/>
</dbReference>
<dbReference type="InterPro" id="IPR004089">
    <property type="entry name" value="MCPsignal_dom"/>
</dbReference>
<dbReference type="PATRIC" id="fig|44252.3.peg.6042"/>
<comment type="caution">
    <text evidence="13">The sequence shown here is derived from an EMBL/GenBank/DDBJ whole genome shotgun (WGS) entry which is preliminary data.</text>
</comment>
<evidence type="ECO:0000313" key="14">
    <source>
        <dbReference type="EMBL" id="MUG22250.1"/>
    </source>
</evidence>
<name>A0A090Y6H5_PAEMA</name>
<keyword evidence="4 10" id="KW-0812">Transmembrane</keyword>
<evidence type="ECO:0000256" key="5">
    <source>
        <dbReference type="ARBA" id="ARBA00022989"/>
    </source>
</evidence>
<dbReference type="EMBL" id="JMQA01000052">
    <property type="protein sequence ID" value="KFM93432.1"/>
    <property type="molecule type" value="Genomic_DNA"/>
</dbReference>
<proteinExistence type="inferred from homology"/>
<keyword evidence="7 9" id="KW-0807">Transducer</keyword>
<dbReference type="Proteomes" id="UP000029278">
    <property type="component" value="Unassembled WGS sequence"/>
</dbReference>
<comment type="subcellular location">
    <subcellularLocation>
        <location evidence="1">Cell membrane</location>
        <topology evidence="1">Multi-pass membrane protein</topology>
    </subcellularLocation>
</comment>
<dbReference type="GeneID" id="77010207"/>
<feature type="transmembrane region" description="Helical" evidence="10">
    <location>
        <begin position="21"/>
        <end position="45"/>
    </location>
</feature>
<keyword evidence="3" id="KW-0145">Chemotaxis</keyword>
<dbReference type="SMART" id="SM00283">
    <property type="entry name" value="MA"/>
    <property type="match status" value="1"/>
</dbReference>
<evidence type="ECO:0000256" key="6">
    <source>
        <dbReference type="ARBA" id="ARBA00023136"/>
    </source>
</evidence>
<dbReference type="Pfam" id="PF02743">
    <property type="entry name" value="dCache_1"/>
    <property type="match status" value="1"/>
</dbReference>
<evidence type="ECO:0000256" key="1">
    <source>
        <dbReference type="ARBA" id="ARBA00004651"/>
    </source>
</evidence>
<accession>A0A090Y6H5</accession>
<evidence type="ECO:0000259" key="12">
    <source>
        <dbReference type="PROSITE" id="PS50885"/>
    </source>
</evidence>
<evidence type="ECO:0000256" key="9">
    <source>
        <dbReference type="PROSITE-ProRule" id="PRU00284"/>
    </source>
</evidence>
<dbReference type="Gene3D" id="3.30.450.20">
    <property type="entry name" value="PAS domain"/>
    <property type="match status" value="1"/>
</dbReference>
<keyword evidence="5 10" id="KW-1133">Transmembrane helix</keyword>
<evidence type="ECO:0000313" key="15">
    <source>
        <dbReference type="Proteomes" id="UP000029278"/>
    </source>
</evidence>
<evidence type="ECO:0000256" key="3">
    <source>
        <dbReference type="ARBA" id="ARBA00022500"/>
    </source>
</evidence>
<evidence type="ECO:0000259" key="11">
    <source>
        <dbReference type="PROSITE" id="PS50111"/>
    </source>
</evidence>
<organism evidence="13 15">
    <name type="scientific">Paenibacillus macerans</name>
    <name type="common">Bacillus macerans</name>
    <dbReference type="NCBI Taxonomy" id="44252"/>
    <lineage>
        <taxon>Bacteria</taxon>
        <taxon>Bacillati</taxon>
        <taxon>Bacillota</taxon>
        <taxon>Bacilli</taxon>
        <taxon>Bacillales</taxon>
        <taxon>Paenibacillaceae</taxon>
        <taxon>Paenibacillus</taxon>
    </lineage>
</organism>
<feature type="domain" description="HAMP" evidence="12">
    <location>
        <begin position="315"/>
        <end position="367"/>
    </location>
</feature>
<evidence type="ECO:0000313" key="16">
    <source>
        <dbReference type="Proteomes" id="UP000442469"/>
    </source>
</evidence>
<dbReference type="OrthoDB" id="243053at2"/>
<dbReference type="InterPro" id="IPR033479">
    <property type="entry name" value="dCache_1"/>
</dbReference>
<sequence length="672" mass="72108">MSKTKALQTKTRGKSGAFQRKLLIIILATSLIPLIAASSFFIRYFSGVTTEDSEELAQTTLDMNISKIDEWILSKTSAVEQLIQQNPQFQSYDPEKMFPILSVLEQSDSQTEGYSLIDKNGQLTNNLGMTADMSKSDYFLKAKETNKLAFSEMNYLEALGKYFITAVVPLHDKEGQFIGAVAFSITPDVLTQLSNNIKMADTGYGYVVSNNGIYFSYPDAERFSKNINDYAETPALKNATAAILGQPGGSLTYQDETGTEVITYFGTIPSTGWKMVITVPTSEIFAKVNRASTLSIAIVVVTALIVSVIAFLLARLIVKPILAISGVMKKVASGQLNERVTVHSKDEIGEMSENINLMIESLAGMVKQIDLTIGQVAAASDELLAATRQSSQATAEITSAIREVAGGTETQFRGAEQSARATEEMAEGVQKIAEASGSVSEQAENVSSEVERGYEEIQAAIKQMAQIQTTANQTAQDIDRLAGHSKEIGEIVDVISDISNQTALLSLNASIEAARAGEEGRGFAVVAGEVKKLAEQTSESISHIAELIQFIQGSTSQAANSVQTSVREINDGIASMEKVGVSFGQIRQSIYQVSAQIQDVSATTEQISAGTEEIAASIGDMLTIAKDSADNAQSVAGSASDQAAIMQSIETSAGSLHQLMNELKEQIKVFQA</sequence>
<dbReference type="Proteomes" id="UP000442469">
    <property type="component" value="Unassembled WGS sequence"/>
</dbReference>
<dbReference type="EMBL" id="WNZZ01000004">
    <property type="protein sequence ID" value="MUG22250.1"/>
    <property type="molecule type" value="Genomic_DNA"/>
</dbReference>
<dbReference type="PANTHER" id="PTHR32089">
    <property type="entry name" value="METHYL-ACCEPTING CHEMOTAXIS PROTEIN MCPB"/>
    <property type="match status" value="1"/>
</dbReference>
<keyword evidence="2" id="KW-1003">Cell membrane</keyword>
<protein>
    <submittedName>
        <fullName evidence="14">HAMP domain-containing protein</fullName>
    </submittedName>
    <submittedName>
        <fullName evidence="13">Methyl-accepting chemotaxis (MCP) signaling domain protein</fullName>
    </submittedName>
</protein>
<evidence type="ECO:0000256" key="4">
    <source>
        <dbReference type="ARBA" id="ARBA00022692"/>
    </source>
</evidence>
<evidence type="ECO:0000256" key="10">
    <source>
        <dbReference type="SAM" id="Phobius"/>
    </source>
</evidence>
<evidence type="ECO:0000256" key="2">
    <source>
        <dbReference type="ARBA" id="ARBA00022475"/>
    </source>
</evidence>
<dbReference type="PROSITE" id="PS50111">
    <property type="entry name" value="CHEMOTAXIS_TRANSDUC_2"/>
    <property type="match status" value="1"/>
</dbReference>
<dbReference type="HOGENOM" id="CLU_000445_107_19_9"/>
<dbReference type="AlphaFoldDB" id="A0A090Y6H5"/>
<dbReference type="Pfam" id="PF00015">
    <property type="entry name" value="MCPsignal"/>
    <property type="match status" value="1"/>
</dbReference>
<evidence type="ECO:0000256" key="8">
    <source>
        <dbReference type="ARBA" id="ARBA00029447"/>
    </source>
</evidence>
<dbReference type="GO" id="GO:0006935">
    <property type="term" value="P:chemotaxis"/>
    <property type="evidence" value="ECO:0007669"/>
    <property type="project" value="UniProtKB-KW"/>
</dbReference>